<feature type="compositionally biased region" description="Polar residues" evidence="1">
    <location>
        <begin position="68"/>
        <end position="79"/>
    </location>
</feature>
<dbReference type="EMBL" id="BAAASZ010000035">
    <property type="protein sequence ID" value="GAA2460070.1"/>
    <property type="molecule type" value="Genomic_DNA"/>
</dbReference>
<feature type="compositionally biased region" description="Polar residues" evidence="1">
    <location>
        <begin position="29"/>
        <end position="51"/>
    </location>
</feature>
<accession>A0ABP5XR14</accession>
<reference evidence="3" key="1">
    <citation type="journal article" date="2019" name="Int. J. Syst. Evol. Microbiol.">
        <title>The Global Catalogue of Microorganisms (GCM) 10K type strain sequencing project: providing services to taxonomists for standard genome sequencing and annotation.</title>
        <authorList>
            <consortium name="The Broad Institute Genomics Platform"/>
            <consortium name="The Broad Institute Genome Sequencing Center for Infectious Disease"/>
            <person name="Wu L."/>
            <person name="Ma J."/>
        </authorList>
    </citation>
    <scope>NUCLEOTIDE SEQUENCE [LARGE SCALE GENOMIC DNA]</scope>
    <source>
        <strain evidence="3">JCM 6305</strain>
    </source>
</reference>
<evidence type="ECO:0000256" key="1">
    <source>
        <dbReference type="SAM" id="MobiDB-lite"/>
    </source>
</evidence>
<evidence type="ECO:0000313" key="3">
    <source>
        <dbReference type="Proteomes" id="UP001501638"/>
    </source>
</evidence>
<protein>
    <submittedName>
        <fullName evidence="2">Uncharacterized protein</fullName>
    </submittedName>
</protein>
<dbReference type="Proteomes" id="UP001501638">
    <property type="component" value="Unassembled WGS sequence"/>
</dbReference>
<comment type="caution">
    <text evidence="2">The sequence shown here is derived from an EMBL/GenBank/DDBJ whole genome shotgun (WGS) entry which is preliminary data.</text>
</comment>
<proteinExistence type="predicted"/>
<evidence type="ECO:0000313" key="2">
    <source>
        <dbReference type="EMBL" id="GAA2460070.1"/>
    </source>
</evidence>
<organism evidence="2 3">
    <name type="scientific">Streptomyces macrosporus</name>
    <dbReference type="NCBI Taxonomy" id="44032"/>
    <lineage>
        <taxon>Bacteria</taxon>
        <taxon>Bacillati</taxon>
        <taxon>Actinomycetota</taxon>
        <taxon>Actinomycetes</taxon>
        <taxon>Kitasatosporales</taxon>
        <taxon>Streptomycetaceae</taxon>
        <taxon>Streptomyces</taxon>
    </lineage>
</organism>
<keyword evidence="3" id="KW-1185">Reference proteome</keyword>
<sequence>MAYNMERPRKGGGITVQVKWRADGKHTDPVQTESFGNRETGTRPSNSSAWSTLAAGTGRGPARVEVSRMNSMQRASSWSEPLRDRWRLDGLPPTAGGGRC</sequence>
<feature type="region of interest" description="Disordered" evidence="1">
    <location>
        <begin position="23"/>
        <end position="100"/>
    </location>
</feature>
<name>A0ABP5XR14_9ACTN</name>
<gene>
    <name evidence="2" type="ORF">GCM10010405_50420</name>
</gene>